<dbReference type="InterPro" id="IPR050389">
    <property type="entry name" value="LysR-type_TF"/>
</dbReference>
<keyword evidence="2" id="KW-0536">Nodulation</keyword>
<reference evidence="8" key="1">
    <citation type="journal article" date="2019" name="Int. J. Syst. Evol. Microbiol.">
        <title>The Global Catalogue of Microorganisms (GCM) 10K type strain sequencing project: providing services to taxonomists for standard genome sequencing and annotation.</title>
        <authorList>
            <consortium name="The Broad Institute Genomics Platform"/>
            <consortium name="The Broad Institute Genome Sequencing Center for Infectious Disease"/>
            <person name="Wu L."/>
            <person name="Ma J."/>
        </authorList>
    </citation>
    <scope>NUCLEOTIDE SEQUENCE [LARGE SCALE GENOMIC DNA]</scope>
    <source>
        <strain evidence="8">CGMCC 1.15643</strain>
    </source>
</reference>
<evidence type="ECO:0000313" key="8">
    <source>
        <dbReference type="Proteomes" id="UP001595976"/>
    </source>
</evidence>
<gene>
    <name evidence="7" type="ORF">ACFPK2_08335</name>
</gene>
<evidence type="ECO:0000256" key="5">
    <source>
        <dbReference type="ARBA" id="ARBA00023163"/>
    </source>
</evidence>
<dbReference type="Pfam" id="PF00126">
    <property type="entry name" value="HTH_1"/>
    <property type="match status" value="1"/>
</dbReference>
<dbReference type="InterPro" id="IPR000847">
    <property type="entry name" value="LysR_HTH_N"/>
</dbReference>
<dbReference type="SUPFAM" id="SSF53850">
    <property type="entry name" value="Periplasmic binding protein-like II"/>
    <property type="match status" value="1"/>
</dbReference>
<sequence length="326" mass="35836">MNAPRERPLSRAQAIDESEDAIGNIHRMDTDRIDLNLLRLMRIVDQEGSVTRAAERLGLSQPAVSNALTRLRRTLGDPLFVRSSAGMEATPRARRVLDSFDAALGMIRHGLGADPGFDPAASDHMFEVLISDLGEIVYLPKLMRHLQAHSPNIRIRVRQLARGGYGHALEAGLADLAIGYLANPRGSLRSRPLFTDSFVCMVRRDHPVLDAPLTLERYLQLSHISVARAGARESLVTASLGALGVERQIALVIPHFAGAPQIVAATDLAVTVPSKLIDAHTAAGVVSIPLPFAIPDIRLAMFWHERLQEDLAHRWLRDLFVHLFAN</sequence>
<dbReference type="Pfam" id="PF03466">
    <property type="entry name" value="LysR_substrate"/>
    <property type="match status" value="1"/>
</dbReference>
<dbReference type="EMBL" id="JBHSLI010000003">
    <property type="protein sequence ID" value="MFC5292998.1"/>
    <property type="molecule type" value="Genomic_DNA"/>
</dbReference>
<evidence type="ECO:0000256" key="3">
    <source>
        <dbReference type="ARBA" id="ARBA00023015"/>
    </source>
</evidence>
<accession>A0ABW0F2E3</accession>
<keyword evidence="3" id="KW-0805">Transcription regulation</keyword>
<evidence type="ECO:0000256" key="2">
    <source>
        <dbReference type="ARBA" id="ARBA00022458"/>
    </source>
</evidence>
<dbReference type="RefSeq" id="WP_377785408.1">
    <property type="nucleotide sequence ID" value="NZ_JBHSLI010000003.1"/>
</dbReference>
<dbReference type="Gene3D" id="1.10.10.10">
    <property type="entry name" value="Winged helix-like DNA-binding domain superfamily/Winged helix DNA-binding domain"/>
    <property type="match status" value="1"/>
</dbReference>
<dbReference type="Proteomes" id="UP001595976">
    <property type="component" value="Unassembled WGS sequence"/>
</dbReference>
<dbReference type="CDD" id="cd08459">
    <property type="entry name" value="PBP2_DntR_NahR_LinR_like"/>
    <property type="match status" value="1"/>
</dbReference>
<keyword evidence="5" id="KW-0804">Transcription</keyword>
<evidence type="ECO:0000259" key="6">
    <source>
        <dbReference type="PROSITE" id="PS50931"/>
    </source>
</evidence>
<comment type="caution">
    <text evidence="7">The sequence shown here is derived from an EMBL/GenBank/DDBJ whole genome shotgun (WGS) entry which is preliminary data.</text>
</comment>
<dbReference type="Gene3D" id="3.40.190.10">
    <property type="entry name" value="Periplasmic binding protein-like II"/>
    <property type="match status" value="2"/>
</dbReference>
<dbReference type="PROSITE" id="PS50931">
    <property type="entry name" value="HTH_LYSR"/>
    <property type="match status" value="1"/>
</dbReference>
<dbReference type="PRINTS" id="PR00039">
    <property type="entry name" value="HTHLYSR"/>
</dbReference>
<evidence type="ECO:0000313" key="7">
    <source>
        <dbReference type="EMBL" id="MFC5292998.1"/>
    </source>
</evidence>
<dbReference type="PANTHER" id="PTHR30118">
    <property type="entry name" value="HTH-TYPE TRANSCRIPTIONAL REGULATOR LEUO-RELATED"/>
    <property type="match status" value="1"/>
</dbReference>
<evidence type="ECO:0000256" key="1">
    <source>
        <dbReference type="ARBA" id="ARBA00009437"/>
    </source>
</evidence>
<keyword evidence="8" id="KW-1185">Reference proteome</keyword>
<keyword evidence="4" id="KW-0238">DNA-binding</keyword>
<dbReference type="InterPro" id="IPR036388">
    <property type="entry name" value="WH-like_DNA-bd_sf"/>
</dbReference>
<organism evidence="7 8">
    <name type="scientific">Bosea minatitlanensis</name>
    <dbReference type="NCBI Taxonomy" id="128782"/>
    <lineage>
        <taxon>Bacteria</taxon>
        <taxon>Pseudomonadati</taxon>
        <taxon>Pseudomonadota</taxon>
        <taxon>Alphaproteobacteria</taxon>
        <taxon>Hyphomicrobiales</taxon>
        <taxon>Boseaceae</taxon>
        <taxon>Bosea</taxon>
    </lineage>
</organism>
<dbReference type="InterPro" id="IPR036390">
    <property type="entry name" value="WH_DNA-bd_sf"/>
</dbReference>
<dbReference type="InterPro" id="IPR005119">
    <property type="entry name" value="LysR_subst-bd"/>
</dbReference>
<evidence type="ECO:0000256" key="4">
    <source>
        <dbReference type="ARBA" id="ARBA00023125"/>
    </source>
</evidence>
<comment type="similarity">
    <text evidence="1">Belongs to the LysR transcriptional regulatory family.</text>
</comment>
<proteinExistence type="inferred from homology"/>
<feature type="domain" description="HTH lysR-type" evidence="6">
    <location>
        <begin position="33"/>
        <end position="90"/>
    </location>
</feature>
<dbReference type="SUPFAM" id="SSF46785">
    <property type="entry name" value="Winged helix' DNA-binding domain"/>
    <property type="match status" value="1"/>
</dbReference>
<name>A0ABW0F2E3_9HYPH</name>
<dbReference type="PANTHER" id="PTHR30118:SF15">
    <property type="entry name" value="TRANSCRIPTIONAL REGULATORY PROTEIN"/>
    <property type="match status" value="1"/>
</dbReference>
<protein>
    <submittedName>
        <fullName evidence="7">LysR family transcriptional regulator</fullName>
    </submittedName>
</protein>